<evidence type="ECO:0000256" key="1">
    <source>
        <dbReference type="SAM" id="SignalP"/>
    </source>
</evidence>
<accession>A0A4U9VSF4</accession>
<dbReference type="KEGG" id="stha:NCTC11429_03864"/>
<evidence type="ECO:0000313" key="2">
    <source>
        <dbReference type="EMBL" id="VTR49337.1"/>
    </source>
</evidence>
<protein>
    <submittedName>
        <fullName evidence="2">Uncharacterized protein</fullName>
    </submittedName>
</protein>
<feature type="chain" id="PRO_5020191864" evidence="1">
    <location>
        <begin position="21"/>
        <end position="106"/>
    </location>
</feature>
<dbReference type="Proteomes" id="UP000308196">
    <property type="component" value="Chromosome"/>
</dbReference>
<dbReference type="RefSeq" id="WP_028070920.1">
    <property type="nucleotide sequence ID" value="NZ_CP141191.1"/>
</dbReference>
<feature type="signal peptide" evidence="1">
    <location>
        <begin position="1"/>
        <end position="20"/>
    </location>
</feature>
<dbReference type="AlphaFoldDB" id="A0A4U9VSF4"/>
<sequence>MNLIKIIKTNVMPILGLGIAAGLATVSLTSANTDQRPNAENEYWFEVTNGQPGQEIAQPDPNCPKIQNPDCARLYNEQDTELNSENERVVIPGHEANYVDYRSKTM</sequence>
<dbReference type="EMBL" id="LR590484">
    <property type="protein sequence ID" value="VTR49337.1"/>
    <property type="molecule type" value="Genomic_DNA"/>
</dbReference>
<dbReference type="GeneID" id="78464494"/>
<proteinExistence type="predicted"/>
<gene>
    <name evidence="2" type="ORF">NCTC11429_03864</name>
</gene>
<organism evidence="2 3">
    <name type="scientific">Sphingobacterium thalpophilum</name>
    <dbReference type="NCBI Taxonomy" id="259"/>
    <lineage>
        <taxon>Bacteria</taxon>
        <taxon>Pseudomonadati</taxon>
        <taxon>Bacteroidota</taxon>
        <taxon>Sphingobacteriia</taxon>
        <taxon>Sphingobacteriales</taxon>
        <taxon>Sphingobacteriaceae</taxon>
        <taxon>Sphingobacterium</taxon>
    </lineage>
</organism>
<keyword evidence="1" id="KW-0732">Signal</keyword>
<evidence type="ECO:0000313" key="3">
    <source>
        <dbReference type="Proteomes" id="UP000308196"/>
    </source>
</evidence>
<reference evidence="2 3" key="1">
    <citation type="submission" date="2019-05" db="EMBL/GenBank/DDBJ databases">
        <authorList>
            <consortium name="Pathogen Informatics"/>
        </authorList>
    </citation>
    <scope>NUCLEOTIDE SEQUENCE [LARGE SCALE GENOMIC DNA]</scope>
    <source>
        <strain evidence="2 3">NCTC11429</strain>
    </source>
</reference>
<name>A0A4U9VSF4_9SPHI</name>